<evidence type="ECO:0000256" key="8">
    <source>
        <dbReference type="ARBA" id="ARBA00023136"/>
    </source>
</evidence>
<dbReference type="AlphaFoldDB" id="A0A1K1Q4B9"/>
<evidence type="ECO:0000313" key="11">
    <source>
        <dbReference type="Proteomes" id="UP000183461"/>
    </source>
</evidence>
<protein>
    <submittedName>
        <fullName evidence="10">Energy-coupling factor transport system ATP-binding protein</fullName>
    </submittedName>
</protein>
<dbReference type="InterPro" id="IPR003439">
    <property type="entry name" value="ABC_transporter-like_ATP-bd"/>
</dbReference>
<keyword evidence="3" id="KW-0813">Transport</keyword>
<sequence length="546" mass="60052">MEILAVSGLTFTYPQCAEPAVSDISFSLERGEFAVLCGATGSGKSTLLRMLKRELTPLGEKKGSVRFCNTDLSELPDRRSASAIGFVMQKPEQQVVTDKVWHELAFGLENLGTPPDEISRRIAEMASYFGIGDWYDKDVAELSGGQKQLLNLASILVMQPELLILDEPTAQLDPIAAADFIATLRRLCSDFSITIIIAEHRLEDVVPLCDRLLVMDKGQLIANGKPSEVISELKERPDILCGMPAAARLYAELSGSESCPLTVREGRDFIENNFSNTARGLPQALHEHSESAAMEFSDVFFRYSREGKDILDGLSFTVYEKEIFCILGGNGSGKTTALSTAAGLLKPYSGKIKVFSKRLKDYKNRSLYRECLAMLPQDVQTVFLKSTVRQELDECSADISALPYDISHLMDKHPYDLSGGEQQLTALAKVLASKPQLLLLDEPTKGLDAAAKLNITGILRKLKEKGVTVVIVTHDVEFAAVCADRCAMFFGGRIVSTGTPNKFFSRNSFYTTAVSRMTRGYYDNAVTIDDAVRLCTLNGRKEKPCS</sequence>
<dbReference type="Proteomes" id="UP000183461">
    <property type="component" value="Unassembled WGS sequence"/>
</dbReference>
<evidence type="ECO:0000256" key="5">
    <source>
        <dbReference type="ARBA" id="ARBA00022741"/>
    </source>
</evidence>
<evidence type="ECO:0000256" key="2">
    <source>
        <dbReference type="ARBA" id="ARBA00005417"/>
    </source>
</evidence>
<comment type="subcellular location">
    <subcellularLocation>
        <location evidence="1">Cell membrane</location>
        <topology evidence="1">Peripheral membrane protein</topology>
    </subcellularLocation>
</comment>
<reference evidence="10 11" key="1">
    <citation type="submission" date="2016-11" db="EMBL/GenBank/DDBJ databases">
        <authorList>
            <person name="Jaros S."/>
            <person name="Januszkiewicz K."/>
            <person name="Wedrychowicz H."/>
        </authorList>
    </citation>
    <scope>NUCLEOTIDE SEQUENCE [LARGE SCALE GENOMIC DNA]</scope>
    <source>
        <strain evidence="10 11">YL228</strain>
    </source>
</reference>
<keyword evidence="6 10" id="KW-0067">ATP-binding</keyword>
<dbReference type="Gene3D" id="3.40.50.300">
    <property type="entry name" value="P-loop containing nucleotide triphosphate hydrolases"/>
    <property type="match status" value="2"/>
</dbReference>
<comment type="similarity">
    <text evidence="2">Belongs to the ABC transporter superfamily.</text>
</comment>
<keyword evidence="4" id="KW-1003">Cell membrane</keyword>
<dbReference type="PROSITE" id="PS50893">
    <property type="entry name" value="ABC_TRANSPORTER_2"/>
    <property type="match status" value="2"/>
</dbReference>
<accession>A0A1K1Q4B9</accession>
<evidence type="ECO:0000256" key="6">
    <source>
        <dbReference type="ARBA" id="ARBA00022840"/>
    </source>
</evidence>
<organism evidence="10 11">
    <name type="scientific">Ruminococcus flavefaciens</name>
    <dbReference type="NCBI Taxonomy" id="1265"/>
    <lineage>
        <taxon>Bacteria</taxon>
        <taxon>Bacillati</taxon>
        <taxon>Bacillota</taxon>
        <taxon>Clostridia</taxon>
        <taxon>Eubacteriales</taxon>
        <taxon>Oscillospiraceae</taxon>
        <taxon>Ruminococcus</taxon>
    </lineage>
</organism>
<dbReference type="PROSITE" id="PS00211">
    <property type="entry name" value="ABC_TRANSPORTER_1"/>
    <property type="match status" value="1"/>
</dbReference>
<evidence type="ECO:0000259" key="9">
    <source>
        <dbReference type="PROSITE" id="PS50893"/>
    </source>
</evidence>
<dbReference type="InterPro" id="IPR003593">
    <property type="entry name" value="AAA+_ATPase"/>
</dbReference>
<evidence type="ECO:0000256" key="7">
    <source>
        <dbReference type="ARBA" id="ARBA00022967"/>
    </source>
</evidence>
<gene>
    <name evidence="10" type="ORF">SAMN02910280_0370</name>
</gene>
<dbReference type="InterPro" id="IPR027417">
    <property type="entry name" value="P-loop_NTPase"/>
</dbReference>
<dbReference type="PANTHER" id="PTHR43553">
    <property type="entry name" value="HEAVY METAL TRANSPORTER"/>
    <property type="match status" value="1"/>
</dbReference>
<dbReference type="SMART" id="SM00382">
    <property type="entry name" value="AAA"/>
    <property type="match status" value="2"/>
</dbReference>
<dbReference type="SUPFAM" id="SSF52540">
    <property type="entry name" value="P-loop containing nucleoside triphosphate hydrolases"/>
    <property type="match status" value="2"/>
</dbReference>
<evidence type="ECO:0000256" key="1">
    <source>
        <dbReference type="ARBA" id="ARBA00004202"/>
    </source>
</evidence>
<dbReference type="Pfam" id="PF00005">
    <property type="entry name" value="ABC_tran"/>
    <property type="match status" value="2"/>
</dbReference>
<evidence type="ECO:0000313" key="10">
    <source>
        <dbReference type="EMBL" id="SFW54537.1"/>
    </source>
</evidence>
<keyword evidence="7" id="KW-1278">Translocase</keyword>
<dbReference type="CDD" id="cd03225">
    <property type="entry name" value="ABC_cobalt_CbiO_domain1"/>
    <property type="match status" value="2"/>
</dbReference>
<keyword evidence="5" id="KW-0547">Nucleotide-binding</keyword>
<evidence type="ECO:0000256" key="4">
    <source>
        <dbReference type="ARBA" id="ARBA00022475"/>
    </source>
</evidence>
<dbReference type="GO" id="GO:0042626">
    <property type="term" value="F:ATPase-coupled transmembrane transporter activity"/>
    <property type="evidence" value="ECO:0007669"/>
    <property type="project" value="TreeGrafter"/>
</dbReference>
<dbReference type="InterPro" id="IPR017871">
    <property type="entry name" value="ABC_transporter-like_CS"/>
</dbReference>
<dbReference type="GO" id="GO:0005524">
    <property type="term" value="F:ATP binding"/>
    <property type="evidence" value="ECO:0007669"/>
    <property type="project" value="UniProtKB-KW"/>
</dbReference>
<feature type="domain" description="ABC transporter" evidence="9">
    <location>
        <begin position="294"/>
        <end position="516"/>
    </location>
</feature>
<dbReference type="InterPro" id="IPR015856">
    <property type="entry name" value="ABC_transpr_CbiO/EcfA_su"/>
</dbReference>
<keyword evidence="8" id="KW-0472">Membrane</keyword>
<dbReference type="GO" id="GO:0016887">
    <property type="term" value="F:ATP hydrolysis activity"/>
    <property type="evidence" value="ECO:0007669"/>
    <property type="project" value="InterPro"/>
</dbReference>
<dbReference type="EMBL" id="FPIP01000013">
    <property type="protein sequence ID" value="SFW54537.1"/>
    <property type="molecule type" value="Genomic_DNA"/>
</dbReference>
<feature type="domain" description="ABC transporter" evidence="9">
    <location>
        <begin position="4"/>
        <end position="242"/>
    </location>
</feature>
<dbReference type="RefSeq" id="WP_072301400.1">
    <property type="nucleotide sequence ID" value="NZ_FPIP01000013.1"/>
</dbReference>
<evidence type="ECO:0000256" key="3">
    <source>
        <dbReference type="ARBA" id="ARBA00022448"/>
    </source>
</evidence>
<name>A0A1K1Q4B9_RUMFL</name>
<dbReference type="GO" id="GO:0043190">
    <property type="term" value="C:ATP-binding cassette (ABC) transporter complex"/>
    <property type="evidence" value="ECO:0007669"/>
    <property type="project" value="TreeGrafter"/>
</dbReference>
<dbReference type="InterPro" id="IPR050095">
    <property type="entry name" value="ECF_ABC_transporter_ATP-bd"/>
</dbReference>
<proteinExistence type="inferred from homology"/>